<dbReference type="RefSeq" id="WP_062226722.1">
    <property type="nucleotide sequence ID" value="NZ_BBWR01000003.1"/>
</dbReference>
<feature type="domain" description="HTH iclR-type" evidence="4">
    <location>
        <begin position="3"/>
        <end position="65"/>
    </location>
</feature>
<evidence type="ECO:0000313" key="6">
    <source>
        <dbReference type="EMBL" id="BAT27690.1"/>
    </source>
</evidence>
<dbReference type="PANTHER" id="PTHR30136">
    <property type="entry name" value="HELIX-TURN-HELIX TRANSCRIPTIONAL REGULATOR, ICLR FAMILY"/>
    <property type="match status" value="1"/>
</dbReference>
<dbReference type="SUPFAM" id="SSF46785">
    <property type="entry name" value="Winged helix' DNA-binding domain"/>
    <property type="match status" value="1"/>
</dbReference>
<evidence type="ECO:0000256" key="3">
    <source>
        <dbReference type="ARBA" id="ARBA00023163"/>
    </source>
</evidence>
<dbReference type="Pfam" id="PF01614">
    <property type="entry name" value="IclR_C"/>
    <property type="match status" value="1"/>
</dbReference>
<keyword evidence="3" id="KW-0804">Transcription</keyword>
<reference evidence="6" key="1">
    <citation type="journal article" date="2015" name="Proc. Natl. Acad. Sci. U.S.A.">
        <title>Bacterial clade with the ribosomal RNA operon on a small plasmid rather than the chromosome.</title>
        <authorList>
            <person name="Anda M."/>
            <person name="Ohtsubo Y."/>
            <person name="Okubo T."/>
            <person name="Sugawara M."/>
            <person name="Nagata Y."/>
            <person name="Tsuda M."/>
            <person name="Minamisawa K."/>
            <person name="Mitsui H."/>
        </authorList>
    </citation>
    <scope>NUCLEOTIDE SEQUENCE</scope>
    <source>
        <strain evidence="6">JCM 14755</strain>
    </source>
</reference>
<dbReference type="GO" id="GO:0045892">
    <property type="term" value="P:negative regulation of DNA-templated transcription"/>
    <property type="evidence" value="ECO:0007669"/>
    <property type="project" value="TreeGrafter"/>
</dbReference>
<dbReference type="InterPro" id="IPR029016">
    <property type="entry name" value="GAF-like_dom_sf"/>
</dbReference>
<dbReference type="InterPro" id="IPR050707">
    <property type="entry name" value="HTH_MetabolicPath_Reg"/>
</dbReference>
<dbReference type="AlphaFoldDB" id="A0A0P0Z143"/>
<dbReference type="InterPro" id="IPR011991">
    <property type="entry name" value="ArsR-like_HTH"/>
</dbReference>
<name>A0A0P0Z143_9HYPH</name>
<dbReference type="PANTHER" id="PTHR30136:SF24">
    <property type="entry name" value="HTH-TYPE TRANSCRIPTIONAL REPRESSOR ALLR"/>
    <property type="match status" value="1"/>
</dbReference>
<keyword evidence="1" id="KW-0805">Transcription regulation</keyword>
<dbReference type="InterPro" id="IPR036388">
    <property type="entry name" value="WH-like_DNA-bd_sf"/>
</dbReference>
<dbReference type="SUPFAM" id="SSF55781">
    <property type="entry name" value="GAF domain-like"/>
    <property type="match status" value="1"/>
</dbReference>
<proteinExistence type="predicted"/>
<dbReference type="InterPro" id="IPR014757">
    <property type="entry name" value="Tscrpt_reg_IclR_C"/>
</dbReference>
<evidence type="ECO:0000259" key="4">
    <source>
        <dbReference type="PROSITE" id="PS51077"/>
    </source>
</evidence>
<dbReference type="CDD" id="cd00090">
    <property type="entry name" value="HTH_ARSR"/>
    <property type="match status" value="1"/>
</dbReference>
<evidence type="ECO:0000259" key="5">
    <source>
        <dbReference type="PROSITE" id="PS51078"/>
    </source>
</evidence>
<protein>
    <submittedName>
        <fullName evidence="6">Transcriptional regulator, IclR family</fullName>
    </submittedName>
</protein>
<sequence length="267" mass="29023">MEIRSLTKALRLLDALGEQPGTLGVSELARQLELDKSSVSRMLRTMEQSGYVEQDPKTQRYSLGIRMGVLGHKALRRLDLREAARPFLEALAEETGECSHIAILADNRAFYIDQASPRRGVVVDAPIGTLAPVHCTALGKTLVAFQPEALREEILAAGVLEPFTRRTIVDPAGLVRHLDSVREQGVAIDDEEFSIGVRCIAAPVFRYDGAVCGAIGVSGPSPRVTDERLRAWEPRVKGAAAELSARLGWEEDGFAVSPEGASVRVRT</sequence>
<evidence type="ECO:0000256" key="1">
    <source>
        <dbReference type="ARBA" id="ARBA00023015"/>
    </source>
</evidence>
<evidence type="ECO:0000256" key="2">
    <source>
        <dbReference type="ARBA" id="ARBA00023125"/>
    </source>
</evidence>
<dbReference type="InterPro" id="IPR036390">
    <property type="entry name" value="WH_DNA-bd_sf"/>
</dbReference>
<dbReference type="EMBL" id="LC066375">
    <property type="protein sequence ID" value="BAT27690.1"/>
    <property type="molecule type" value="Genomic_DNA"/>
</dbReference>
<dbReference type="Gene3D" id="1.10.10.10">
    <property type="entry name" value="Winged helix-like DNA-binding domain superfamily/Winged helix DNA-binding domain"/>
    <property type="match status" value="1"/>
</dbReference>
<dbReference type="FunFam" id="1.10.10.10:FF:000056">
    <property type="entry name" value="IclR family transcriptional regulator"/>
    <property type="match status" value="1"/>
</dbReference>
<keyword evidence="2" id="KW-0238">DNA-binding</keyword>
<dbReference type="PROSITE" id="PS51077">
    <property type="entry name" value="HTH_ICLR"/>
    <property type="match status" value="1"/>
</dbReference>
<dbReference type="GO" id="GO:0003677">
    <property type="term" value="F:DNA binding"/>
    <property type="evidence" value="ECO:0007669"/>
    <property type="project" value="UniProtKB-KW"/>
</dbReference>
<organism evidence="6">
    <name type="scientific">Aureimonas frigidaquae</name>
    <dbReference type="NCBI Taxonomy" id="424757"/>
    <lineage>
        <taxon>Bacteria</taxon>
        <taxon>Pseudomonadati</taxon>
        <taxon>Pseudomonadota</taxon>
        <taxon>Alphaproteobacteria</taxon>
        <taxon>Hyphomicrobiales</taxon>
        <taxon>Aurantimonadaceae</taxon>
        <taxon>Aureimonas</taxon>
    </lineage>
</organism>
<dbReference type="Pfam" id="PF09339">
    <property type="entry name" value="HTH_IclR"/>
    <property type="match status" value="1"/>
</dbReference>
<feature type="domain" description="IclR-ED" evidence="5">
    <location>
        <begin position="66"/>
        <end position="249"/>
    </location>
</feature>
<dbReference type="Gene3D" id="3.30.450.40">
    <property type="match status" value="1"/>
</dbReference>
<dbReference type="PROSITE" id="PS51078">
    <property type="entry name" value="ICLR_ED"/>
    <property type="match status" value="1"/>
</dbReference>
<dbReference type="SMART" id="SM00346">
    <property type="entry name" value="HTH_ICLR"/>
    <property type="match status" value="1"/>
</dbReference>
<dbReference type="InterPro" id="IPR005471">
    <property type="entry name" value="Tscrpt_reg_IclR_N"/>
</dbReference>
<accession>A0A0P0Z143</accession>
<dbReference type="OrthoDB" id="6057486at2"/>
<dbReference type="GO" id="GO:0003700">
    <property type="term" value="F:DNA-binding transcription factor activity"/>
    <property type="evidence" value="ECO:0007669"/>
    <property type="project" value="TreeGrafter"/>
</dbReference>